<accession>A0A0M0HUS0</accession>
<keyword evidence="6 7" id="KW-0472">Membrane</keyword>
<dbReference type="OrthoDB" id="9759185at2"/>
<comment type="caution">
    <text evidence="7">Lacks conserved residue(s) required for the propagation of feature annotation.</text>
</comment>
<organism evidence="8 9">
    <name type="scientific">Vibrio hepatarius</name>
    <dbReference type="NCBI Taxonomy" id="171383"/>
    <lineage>
        <taxon>Bacteria</taxon>
        <taxon>Pseudomonadati</taxon>
        <taxon>Pseudomonadota</taxon>
        <taxon>Gammaproteobacteria</taxon>
        <taxon>Vibrionales</taxon>
        <taxon>Vibrionaceae</taxon>
        <taxon>Vibrio</taxon>
        <taxon>Vibrio oreintalis group</taxon>
    </lineage>
</organism>
<keyword evidence="7" id="KW-1005">Bacterial flagellum biogenesis</keyword>
<dbReference type="EMBL" id="LHPI01000025">
    <property type="protein sequence ID" value="KOO05815.1"/>
    <property type="molecule type" value="Genomic_DNA"/>
</dbReference>
<dbReference type="Gene3D" id="3.40.30.60">
    <property type="entry name" value="FHIPEP family, domain 1"/>
    <property type="match status" value="1"/>
</dbReference>
<dbReference type="InterPro" id="IPR042194">
    <property type="entry name" value="FHIPEP_1"/>
</dbReference>
<dbReference type="PATRIC" id="fig|171383.3.peg.3992"/>
<dbReference type="Proteomes" id="UP000037530">
    <property type="component" value="Unassembled WGS sequence"/>
</dbReference>
<reference evidence="9" key="1">
    <citation type="submission" date="2015-08" db="EMBL/GenBank/DDBJ databases">
        <title>Vibrio galatheae sp. nov., a novel member of the Vibrionaceae family isolated from the Solomon Islands.</title>
        <authorList>
            <person name="Giubergia S."/>
            <person name="Machado H."/>
            <person name="Mateiu R.V."/>
            <person name="Gram L."/>
        </authorList>
    </citation>
    <scope>NUCLEOTIDE SEQUENCE [LARGE SCALE GENOMIC DNA]</scope>
    <source>
        <strain evidence="9">DSM 19134</strain>
    </source>
</reference>
<dbReference type="InterPro" id="IPR042196">
    <property type="entry name" value="FHIPEP_4"/>
</dbReference>
<dbReference type="STRING" id="171383.AKJ31_19570"/>
<dbReference type="PROSITE" id="PS00994">
    <property type="entry name" value="FHIPEP"/>
    <property type="match status" value="1"/>
</dbReference>
<dbReference type="PIRSF" id="PIRSF005419">
    <property type="entry name" value="FlhA"/>
    <property type="match status" value="1"/>
</dbReference>
<keyword evidence="3 7" id="KW-1003">Cell membrane</keyword>
<proteinExistence type="inferred from homology"/>
<dbReference type="InterPro" id="IPR006301">
    <property type="entry name" value="FlhA"/>
</dbReference>
<comment type="caution">
    <text evidence="8">The sequence shown here is derived from an EMBL/GenBank/DDBJ whole genome shotgun (WGS) entry which is preliminary data.</text>
</comment>
<dbReference type="InterPro" id="IPR042193">
    <property type="entry name" value="FHIPEP_3"/>
</dbReference>
<evidence type="ECO:0000256" key="5">
    <source>
        <dbReference type="ARBA" id="ARBA00022989"/>
    </source>
</evidence>
<evidence type="ECO:0000313" key="9">
    <source>
        <dbReference type="Proteomes" id="UP000037530"/>
    </source>
</evidence>
<evidence type="ECO:0000256" key="2">
    <source>
        <dbReference type="ARBA" id="ARBA00008835"/>
    </source>
</evidence>
<keyword evidence="8" id="KW-0966">Cell projection</keyword>
<feature type="transmembrane region" description="Helical" evidence="7">
    <location>
        <begin position="46"/>
        <end position="64"/>
    </location>
</feature>
<dbReference type="PRINTS" id="PR00949">
    <property type="entry name" value="TYPE3IMAPROT"/>
</dbReference>
<dbReference type="Gene3D" id="1.10.8.540">
    <property type="entry name" value="FHIPEP family, domain 3"/>
    <property type="match status" value="1"/>
</dbReference>
<feature type="transmembrane region" description="Helical" evidence="7">
    <location>
        <begin position="71"/>
        <end position="88"/>
    </location>
</feature>
<evidence type="ECO:0000256" key="7">
    <source>
        <dbReference type="RuleBase" id="RU364093"/>
    </source>
</evidence>
<keyword evidence="8" id="KW-0969">Cilium</keyword>
<dbReference type="InterPro" id="IPR025505">
    <property type="entry name" value="FHIPEP_CS"/>
</dbReference>
<feature type="transmembrane region" description="Helical" evidence="7">
    <location>
        <begin position="209"/>
        <end position="229"/>
    </location>
</feature>
<feature type="transmembrane region" description="Helical" evidence="7">
    <location>
        <begin position="241"/>
        <end position="268"/>
    </location>
</feature>
<protein>
    <recommendedName>
        <fullName evidence="7">Flagellar biosynthesis protein FlhA</fullName>
    </recommendedName>
</protein>
<keyword evidence="5 7" id="KW-1133">Transmembrane helix</keyword>
<name>A0A0M0HUS0_9VIBR</name>
<keyword evidence="7" id="KW-0653">Protein transport</keyword>
<evidence type="ECO:0000313" key="8">
    <source>
        <dbReference type="EMBL" id="KOO05815.1"/>
    </source>
</evidence>
<dbReference type="PANTHER" id="PTHR30161:SF1">
    <property type="entry name" value="FLAGELLAR BIOSYNTHESIS PROTEIN FLHA-RELATED"/>
    <property type="match status" value="1"/>
</dbReference>
<dbReference type="Gene3D" id="3.40.50.12790">
    <property type="entry name" value="FHIPEP family, domain 4"/>
    <property type="match status" value="1"/>
</dbReference>
<evidence type="ECO:0000256" key="6">
    <source>
        <dbReference type="ARBA" id="ARBA00023136"/>
    </source>
</evidence>
<dbReference type="NCBIfam" id="TIGR01398">
    <property type="entry name" value="FlhA"/>
    <property type="match status" value="1"/>
</dbReference>
<dbReference type="Pfam" id="PF00771">
    <property type="entry name" value="FHIPEP"/>
    <property type="match status" value="1"/>
</dbReference>
<evidence type="ECO:0000256" key="4">
    <source>
        <dbReference type="ARBA" id="ARBA00022692"/>
    </source>
</evidence>
<dbReference type="PANTHER" id="PTHR30161">
    <property type="entry name" value="FLAGELLAR EXPORT PROTEIN, MEMBRANE FLHA SUBUNIT-RELATED"/>
    <property type="match status" value="1"/>
</dbReference>
<keyword evidence="9" id="KW-1185">Reference proteome</keyword>
<comment type="function">
    <text evidence="7">Required for formation of the rod structure of the flagellar apparatus. Together with FliI and FliH, may constitute the export apparatus of flagellin.</text>
</comment>
<dbReference type="AlphaFoldDB" id="A0A0M0HUS0"/>
<dbReference type="InterPro" id="IPR001712">
    <property type="entry name" value="T3SS_FHIPEP"/>
</dbReference>
<sequence>MKFSLPFADKLPPIPQRAMPAIGAPVMVLATLAMVVLPIPAFLLDLFFTFNIALAMVVLLVTVYTRRPLDFAAFPTVLLIATLLRLALNVASTRVVLLYGHEGPGAAGNVIEAFGNVVIGGNYAVGLVVFLILMIINFMVVTKGAGRISEVSARFTLDALPGKQMAIDADLNAGLIDQDQARTRRQEVTKEADFYGSMDGASKFVKGDAIAGILILFINIIGGLSIGMAQYDLGFGEAIQIYTLLTIGDGLVAQIPSLLLSIGAAIMVTRQNADEDMGQQVVFQMFDNPKALMITAGILGVMGIVPGMPHFAFLLLAIIAGGSAYWIQRKQKIQEETKNLPATTETDHPTPKELSWDDVQPVDIVGLEVGYRLIPLVDKDQGGELLERVKGVRKKLSQDFGFLIPAVHIRDNLELTPNSYRITLMGVAVGEAEIRPDMELAINPGQVYGMIEGEPTVDPAFGLEAVWIREEQREHAQALGYTVVDSSTVLATHLSQLLTNNASQLIGHEEVQNLLEMLGRSAPKLVEAFVPDQLQLGVVVKVLQNLLNEAVPIRDIRTIVQTLSEYSSKSQEPDILTAAVRISLKRLIVQEINGIEPELPVITLIPELEQILHQTMQASGGESAGIEPGLAERLQASLSNATQEQELKGEPAVLLTSGVLRSTLAKFVKNTIPSLRVLSYQEIPDEKQIRIVQAVGN</sequence>
<keyword evidence="7" id="KW-1006">Bacterial flagellum protein export</keyword>
<comment type="subcellular location">
    <subcellularLocation>
        <location evidence="1 7">Cell membrane</location>
        <topology evidence="1 7">Multi-pass membrane protein</topology>
    </subcellularLocation>
</comment>
<evidence type="ECO:0000256" key="1">
    <source>
        <dbReference type="ARBA" id="ARBA00004651"/>
    </source>
</evidence>
<feature type="transmembrane region" description="Helical" evidence="7">
    <location>
        <begin position="21"/>
        <end position="40"/>
    </location>
</feature>
<keyword evidence="4 7" id="KW-0812">Transmembrane</keyword>
<dbReference type="RefSeq" id="WP_053410720.1">
    <property type="nucleotide sequence ID" value="NZ_DAIPHI010000002.1"/>
</dbReference>
<dbReference type="GO" id="GO:0044780">
    <property type="term" value="P:bacterial-type flagellum assembly"/>
    <property type="evidence" value="ECO:0007669"/>
    <property type="project" value="InterPro"/>
</dbReference>
<dbReference type="GO" id="GO:0009306">
    <property type="term" value="P:protein secretion"/>
    <property type="evidence" value="ECO:0007669"/>
    <property type="project" value="InterPro"/>
</dbReference>
<keyword evidence="8" id="KW-0282">Flagellum</keyword>
<keyword evidence="7" id="KW-0813">Transport</keyword>
<comment type="similarity">
    <text evidence="2 7">Belongs to the FHIPEP (flagella/HR/invasion proteins export pore) family.</text>
</comment>
<evidence type="ECO:0000256" key="3">
    <source>
        <dbReference type="ARBA" id="ARBA00022475"/>
    </source>
</evidence>
<dbReference type="GO" id="GO:0005886">
    <property type="term" value="C:plasma membrane"/>
    <property type="evidence" value="ECO:0007669"/>
    <property type="project" value="UniProtKB-SubCell"/>
</dbReference>
<gene>
    <name evidence="7" type="primary">flhA</name>
    <name evidence="8" type="ORF">AKJ31_19570</name>
</gene>
<feature type="transmembrane region" description="Helical" evidence="7">
    <location>
        <begin position="123"/>
        <end position="141"/>
    </location>
</feature>